<evidence type="ECO:0000313" key="1">
    <source>
        <dbReference type="EMBL" id="KZE66996.1"/>
    </source>
</evidence>
<comment type="caution">
    <text evidence="1">The sequence shown here is derived from an EMBL/GenBank/DDBJ whole genome shotgun (WGS) entry which is preliminary data.</text>
</comment>
<dbReference type="AlphaFoldDB" id="A0A163RK89"/>
<dbReference type="Pfam" id="PF10934">
    <property type="entry name" value="Sheath_initiator"/>
    <property type="match status" value="1"/>
</dbReference>
<evidence type="ECO:0000313" key="2">
    <source>
        <dbReference type="Proteomes" id="UP000076567"/>
    </source>
</evidence>
<accession>A0A163RK89</accession>
<gene>
    <name evidence="1" type="ORF">AWM68_19845</name>
</gene>
<sequence>MNSILLNPDGDFVFEQGSFLMVKEDEELAQSVRMVLQTALEEWFLNEEFGLNREVFLNKLFNENEARDSIIEALSLENRISLVEEIKFKKVGRKLLIDLVLLKNDNTSLLIEGVNLNA</sequence>
<dbReference type="InterPro" id="IPR020288">
    <property type="entry name" value="Sheath_initiator"/>
</dbReference>
<evidence type="ECO:0008006" key="3">
    <source>
        <dbReference type="Google" id="ProtNLM"/>
    </source>
</evidence>
<name>A0A163RK89_9BACL</name>
<keyword evidence="2" id="KW-1185">Reference proteome</keyword>
<protein>
    <recommendedName>
        <fullName evidence="3">DUF2634 domain-containing protein</fullName>
    </recommendedName>
</protein>
<dbReference type="SUPFAM" id="SSF160719">
    <property type="entry name" value="gpW/gp25-like"/>
    <property type="match status" value="1"/>
</dbReference>
<dbReference type="Proteomes" id="UP000076567">
    <property type="component" value="Unassembled WGS sequence"/>
</dbReference>
<dbReference type="OrthoDB" id="2088193at2"/>
<proteinExistence type="predicted"/>
<organism evidence="1 2">
    <name type="scientific">Fictibacillus phosphorivorans</name>
    <dbReference type="NCBI Taxonomy" id="1221500"/>
    <lineage>
        <taxon>Bacteria</taxon>
        <taxon>Bacillati</taxon>
        <taxon>Bacillota</taxon>
        <taxon>Bacilli</taxon>
        <taxon>Bacillales</taxon>
        <taxon>Fictibacillaceae</taxon>
        <taxon>Fictibacillus</taxon>
    </lineage>
</organism>
<dbReference type="Gene3D" id="3.10.450.40">
    <property type="match status" value="1"/>
</dbReference>
<dbReference type="RefSeq" id="WP_066240174.1">
    <property type="nucleotide sequence ID" value="NZ_LRFC01000014.1"/>
</dbReference>
<dbReference type="EMBL" id="LRFC01000014">
    <property type="protein sequence ID" value="KZE66996.1"/>
    <property type="molecule type" value="Genomic_DNA"/>
</dbReference>
<reference evidence="2" key="1">
    <citation type="submission" date="2016-01" db="EMBL/GenBank/DDBJ databases">
        <title>Draft genome of Chromobacterium sp. F49.</title>
        <authorList>
            <person name="Hong K.W."/>
        </authorList>
    </citation>
    <scope>NUCLEOTIDE SEQUENCE [LARGE SCALE GENOMIC DNA]</scope>
    <source>
        <strain evidence="2">P7IIIA</strain>
    </source>
</reference>